<protein>
    <submittedName>
        <fullName evidence="1">Type I-E CRISPR-associated protein Cse1/CasA</fullName>
    </submittedName>
</protein>
<accession>A0A7C9JT36</accession>
<dbReference type="NCBIfam" id="TIGR02547">
    <property type="entry name" value="casA_cse1"/>
    <property type="match status" value="1"/>
</dbReference>
<sequence>MLPDRPYSCDLLTYPWLPIPPGGSVGLRELYVRAHEIPDVDAPFAPAGAALWRILTVIAARITGLDRADNINEWQDRRDGLLDISMFSGNDVEKYFAQYGDRFDLFHPSRPFLQDSRLADECAKTSGINKLVLSRPAGNNQVWFDHHTDVDAQRIPVEEAVWHLLAQMYYGPSGRCTSRTVYGRSEANSTAGPLRGTISYHPLGRNVFESLVTGIPYPGPAVGRDVAVWEEPEPKNPLGISPTPGGLGGLLANRFRHAILLSRQDELIEDAWITWAWRQPAIPAEDPYLIYQHNKKGELYARGASAARALWRDLDALLMRDVGEERSRRPKVLDLARTLPFDVLDNLRVRAFGFDQDGQTRDKQWFTATTPAVLSLLLEPEAISGVSRVRSAAEEVAQKLRTALRNVWVALNDPSNGDGKPTRSEIPAGPWRDQGAAHYWPRAERLFWRKVDARDFTAPAFDFVREALEVYDAITQRAGNTPRARRAVERARGLILAARGPRLSGSGDD</sequence>
<dbReference type="Proteomes" id="UP000479526">
    <property type="component" value="Unassembled WGS sequence"/>
</dbReference>
<organism evidence="1 2">
    <name type="scientific">Herbidospora solisilvae</name>
    <dbReference type="NCBI Taxonomy" id="2696284"/>
    <lineage>
        <taxon>Bacteria</taxon>
        <taxon>Bacillati</taxon>
        <taxon>Actinomycetota</taxon>
        <taxon>Actinomycetes</taxon>
        <taxon>Streptosporangiales</taxon>
        <taxon>Streptosporangiaceae</taxon>
        <taxon>Herbidospora</taxon>
    </lineage>
</organism>
<dbReference type="AlphaFoldDB" id="A0A7C9JT36"/>
<dbReference type="InterPro" id="IPR013381">
    <property type="entry name" value="CRISPR-assoc_prot_Cse1"/>
</dbReference>
<keyword evidence="2" id="KW-1185">Reference proteome</keyword>
<evidence type="ECO:0000313" key="2">
    <source>
        <dbReference type="Proteomes" id="UP000479526"/>
    </source>
</evidence>
<name>A0A7C9JT36_9ACTN</name>
<dbReference type="Pfam" id="PF09481">
    <property type="entry name" value="CRISPR_Cse1"/>
    <property type="match status" value="1"/>
</dbReference>
<dbReference type="Gene3D" id="1.10.132.100">
    <property type="match status" value="1"/>
</dbReference>
<dbReference type="RefSeq" id="WP_161479588.1">
    <property type="nucleotide sequence ID" value="NZ_WXEW01000003.1"/>
</dbReference>
<comment type="caution">
    <text evidence="1">The sequence shown here is derived from an EMBL/GenBank/DDBJ whole genome shotgun (WGS) entry which is preliminary data.</text>
</comment>
<dbReference type="EMBL" id="WXEW01000003">
    <property type="protein sequence ID" value="NAS22179.1"/>
    <property type="molecule type" value="Genomic_DNA"/>
</dbReference>
<proteinExistence type="predicted"/>
<gene>
    <name evidence="1" type="primary">casA</name>
    <name evidence="1" type="ORF">GT755_10845</name>
</gene>
<evidence type="ECO:0000313" key="1">
    <source>
        <dbReference type="EMBL" id="NAS22179.1"/>
    </source>
</evidence>
<dbReference type="CDD" id="cd09729">
    <property type="entry name" value="Cse1_I-E"/>
    <property type="match status" value="1"/>
</dbReference>
<reference evidence="1 2" key="1">
    <citation type="submission" date="2020-01" db="EMBL/GenBank/DDBJ databases">
        <title>Herbidospora sp. NEAU-GS84 nov., a novel actinomycete isolated from soil.</title>
        <authorList>
            <person name="Han L."/>
        </authorList>
    </citation>
    <scope>NUCLEOTIDE SEQUENCE [LARGE SCALE GENOMIC DNA]</scope>
    <source>
        <strain evidence="1 2">NEAU-GS84</strain>
    </source>
</reference>